<dbReference type="EMBL" id="BAABIS010000001">
    <property type="protein sequence ID" value="GAA4876951.1"/>
    <property type="molecule type" value="Genomic_DNA"/>
</dbReference>
<keyword evidence="2" id="KW-1185">Reference proteome</keyword>
<evidence type="ECO:0000313" key="2">
    <source>
        <dbReference type="Proteomes" id="UP001501752"/>
    </source>
</evidence>
<sequence>MEHPAPAAPATTRDGQTDLIGAITEAVRDGDGRTVRRLLARFADRATVTDLYALCDALHTVRRRTV</sequence>
<gene>
    <name evidence="1" type="ORF">GCM10023235_65990</name>
</gene>
<proteinExistence type="predicted"/>
<reference evidence="2" key="1">
    <citation type="journal article" date="2019" name="Int. J. Syst. Evol. Microbiol.">
        <title>The Global Catalogue of Microorganisms (GCM) 10K type strain sequencing project: providing services to taxonomists for standard genome sequencing and annotation.</title>
        <authorList>
            <consortium name="The Broad Institute Genomics Platform"/>
            <consortium name="The Broad Institute Genome Sequencing Center for Infectious Disease"/>
            <person name="Wu L."/>
            <person name="Ma J."/>
        </authorList>
    </citation>
    <scope>NUCLEOTIDE SEQUENCE [LARGE SCALE GENOMIC DNA]</scope>
    <source>
        <strain evidence="2">JCM 13006</strain>
    </source>
</reference>
<name>A0ABP9EEZ9_9ACTN</name>
<comment type="caution">
    <text evidence="1">The sequence shown here is derived from an EMBL/GenBank/DDBJ whole genome shotgun (WGS) entry which is preliminary data.</text>
</comment>
<protein>
    <submittedName>
        <fullName evidence="1">Uncharacterized protein</fullName>
    </submittedName>
</protein>
<evidence type="ECO:0000313" key="1">
    <source>
        <dbReference type="EMBL" id="GAA4876951.1"/>
    </source>
</evidence>
<accession>A0ABP9EEZ9</accession>
<dbReference type="Proteomes" id="UP001501752">
    <property type="component" value="Unassembled WGS sequence"/>
</dbReference>
<dbReference type="RefSeq" id="WP_345700558.1">
    <property type="nucleotide sequence ID" value="NZ_BAABIS010000001.1"/>
</dbReference>
<organism evidence="1 2">
    <name type="scientific">Kitasatospora terrestris</name>
    <dbReference type="NCBI Taxonomy" id="258051"/>
    <lineage>
        <taxon>Bacteria</taxon>
        <taxon>Bacillati</taxon>
        <taxon>Actinomycetota</taxon>
        <taxon>Actinomycetes</taxon>
        <taxon>Kitasatosporales</taxon>
        <taxon>Streptomycetaceae</taxon>
        <taxon>Kitasatospora</taxon>
    </lineage>
</organism>